<evidence type="ECO:0000256" key="3">
    <source>
        <dbReference type="ARBA" id="ARBA00022723"/>
    </source>
</evidence>
<feature type="domain" description="Alcohol dehydrogenase-like C-terminal" evidence="8">
    <location>
        <begin position="157"/>
        <end position="256"/>
    </location>
</feature>
<dbReference type="PANTHER" id="PTHR42813:SF3">
    <property type="entry name" value="GLUTATHIONE-INDEPENDENT FORMALDEHYDE DEHYDROGENASE"/>
    <property type="match status" value="1"/>
</dbReference>
<accession>A0ABR1HDA5</accession>
<dbReference type="PROSITE" id="PS00059">
    <property type="entry name" value="ADH_ZINC"/>
    <property type="match status" value="1"/>
</dbReference>
<dbReference type="InterPro" id="IPR013154">
    <property type="entry name" value="ADH-like_N"/>
</dbReference>
<reference evidence="10 11" key="1">
    <citation type="journal article" date="2025" name="Microbiol. Resour. Announc.">
        <title>Draft genome sequences for Neonectria magnoliae and Neonectria punicea, canker pathogens of Liriodendron tulipifera and Acer saccharum in West Virginia.</title>
        <authorList>
            <person name="Petronek H.M."/>
            <person name="Kasson M.T."/>
            <person name="Metheny A.M."/>
            <person name="Stauder C.M."/>
            <person name="Lovett B."/>
            <person name="Lynch S.C."/>
            <person name="Garnas J.R."/>
            <person name="Kasson L.R."/>
            <person name="Stajich J.E."/>
        </authorList>
    </citation>
    <scope>NUCLEOTIDE SEQUENCE [LARGE SCALE GENOMIC DNA]</scope>
    <source>
        <strain evidence="10 11">NRRL 64653</strain>
    </source>
</reference>
<feature type="domain" description="Alcohol dehydrogenase-like N-terminal" evidence="9">
    <location>
        <begin position="32"/>
        <end position="133"/>
    </location>
</feature>
<evidence type="ECO:0000313" key="11">
    <source>
        <dbReference type="Proteomes" id="UP001498476"/>
    </source>
</evidence>
<dbReference type="SUPFAM" id="SSF51735">
    <property type="entry name" value="NAD(P)-binding Rossmann-fold domains"/>
    <property type="match status" value="1"/>
</dbReference>
<dbReference type="InterPro" id="IPR036291">
    <property type="entry name" value="NAD(P)-bd_dom_sf"/>
</dbReference>
<dbReference type="Pfam" id="PF08240">
    <property type="entry name" value="ADH_N"/>
    <property type="match status" value="1"/>
</dbReference>
<dbReference type="EMBL" id="JAZAVJ010000041">
    <property type="protein sequence ID" value="KAK7419066.1"/>
    <property type="molecule type" value="Genomic_DNA"/>
</dbReference>
<gene>
    <name evidence="10" type="ORF">QQX98_003568</name>
</gene>
<keyword evidence="11" id="KW-1185">Reference proteome</keyword>
<evidence type="ECO:0000256" key="4">
    <source>
        <dbReference type="ARBA" id="ARBA00022833"/>
    </source>
</evidence>
<keyword evidence="6" id="KW-0520">NAD</keyword>
<evidence type="ECO:0000256" key="1">
    <source>
        <dbReference type="ARBA" id="ARBA00001947"/>
    </source>
</evidence>
<dbReference type="InterPro" id="IPR013149">
    <property type="entry name" value="ADH-like_C"/>
</dbReference>
<name>A0ABR1HDA5_9HYPO</name>
<keyword evidence="4 7" id="KW-0862">Zinc</keyword>
<dbReference type="InterPro" id="IPR002328">
    <property type="entry name" value="ADH_Zn_CS"/>
</dbReference>
<evidence type="ECO:0000259" key="9">
    <source>
        <dbReference type="Pfam" id="PF08240"/>
    </source>
</evidence>
<dbReference type="Pfam" id="PF00107">
    <property type="entry name" value="ADH_zinc_N"/>
    <property type="match status" value="1"/>
</dbReference>
<comment type="caution">
    <text evidence="10">The sequence shown here is derived from an EMBL/GenBank/DDBJ whole genome shotgun (WGS) entry which is preliminary data.</text>
</comment>
<dbReference type="Gene3D" id="3.40.50.720">
    <property type="entry name" value="NAD(P)-binding Rossmann-like Domain"/>
    <property type="match status" value="1"/>
</dbReference>
<dbReference type="InterPro" id="IPR011032">
    <property type="entry name" value="GroES-like_sf"/>
</dbReference>
<evidence type="ECO:0000256" key="7">
    <source>
        <dbReference type="RuleBase" id="RU361277"/>
    </source>
</evidence>
<sequence length="348" mass="37052">MSLLNATMRGVVLNGPYTINVTDMPMPIIINQTDAVVRITTSALCGSDLHMYHGYQGGEPGFPMGHEAMGYISEIGSGVSSLSVGDYVVVPDNTATGHIDMGVGTYTNPYGPSFGTGALGGLQAEYARIPYADMTWSAVTWSGFEPGDTVAVFGAGPVGLLAAYSAKLRGASRVYSIDHVPMRLERTASIGAIPINFYESDPVEQILALEPMGVVRVINCVGMEAVNAQGEMEQGIVLNNMVRVVAAHGGIGQIGVYMAQNDTAVAPNAERLSPDVSFPLTEFFTKGLSYHSGIVFPGTVASELVRLIASGEASPHFIESASIGIEEVPGYYERFSRQEEIKIYIHFP</sequence>
<comment type="similarity">
    <text evidence="2 7">Belongs to the zinc-containing alcohol dehydrogenase family.</text>
</comment>
<evidence type="ECO:0008006" key="12">
    <source>
        <dbReference type="Google" id="ProtNLM"/>
    </source>
</evidence>
<evidence type="ECO:0000259" key="8">
    <source>
        <dbReference type="Pfam" id="PF00107"/>
    </source>
</evidence>
<keyword evidence="3 7" id="KW-0479">Metal-binding</keyword>
<evidence type="ECO:0000256" key="6">
    <source>
        <dbReference type="ARBA" id="ARBA00023027"/>
    </source>
</evidence>
<keyword evidence="5" id="KW-0560">Oxidoreductase</keyword>
<evidence type="ECO:0000256" key="2">
    <source>
        <dbReference type="ARBA" id="ARBA00008072"/>
    </source>
</evidence>
<organism evidence="10 11">
    <name type="scientific">Neonectria punicea</name>
    <dbReference type="NCBI Taxonomy" id="979145"/>
    <lineage>
        <taxon>Eukaryota</taxon>
        <taxon>Fungi</taxon>
        <taxon>Dikarya</taxon>
        <taxon>Ascomycota</taxon>
        <taxon>Pezizomycotina</taxon>
        <taxon>Sordariomycetes</taxon>
        <taxon>Hypocreomycetidae</taxon>
        <taxon>Hypocreales</taxon>
        <taxon>Nectriaceae</taxon>
        <taxon>Neonectria</taxon>
    </lineage>
</organism>
<dbReference type="SUPFAM" id="SSF50129">
    <property type="entry name" value="GroES-like"/>
    <property type="match status" value="1"/>
</dbReference>
<evidence type="ECO:0000313" key="10">
    <source>
        <dbReference type="EMBL" id="KAK7419066.1"/>
    </source>
</evidence>
<dbReference type="Gene3D" id="3.90.180.10">
    <property type="entry name" value="Medium-chain alcohol dehydrogenases, catalytic domain"/>
    <property type="match status" value="1"/>
</dbReference>
<comment type="cofactor">
    <cofactor evidence="1 7">
        <name>Zn(2+)</name>
        <dbReference type="ChEBI" id="CHEBI:29105"/>
    </cofactor>
</comment>
<dbReference type="PANTHER" id="PTHR42813">
    <property type="entry name" value="ZINC-TYPE ALCOHOL DEHYDROGENASE-LIKE"/>
    <property type="match status" value="1"/>
</dbReference>
<dbReference type="Proteomes" id="UP001498476">
    <property type="component" value="Unassembled WGS sequence"/>
</dbReference>
<proteinExistence type="inferred from homology"/>
<protein>
    <recommendedName>
        <fullName evidence="12">Alcohol dehydrogenase</fullName>
    </recommendedName>
</protein>
<evidence type="ECO:0000256" key="5">
    <source>
        <dbReference type="ARBA" id="ARBA00023002"/>
    </source>
</evidence>